<reference evidence="2" key="1">
    <citation type="submission" date="2008-01" db="EMBL/GenBank/DDBJ databases">
        <authorList>
            <person name="Fulton L."/>
            <person name="Clifton S."/>
            <person name="Fulton B."/>
            <person name="Xu J."/>
            <person name="Minx P."/>
            <person name="Pepin K.H."/>
            <person name="Johnson M."/>
            <person name="Thiruvilangam P."/>
            <person name="Bhonagiri V."/>
            <person name="Nash W.E."/>
            <person name="Mardis E.R."/>
            <person name="Wilson R.K."/>
        </authorList>
    </citation>
    <scope>NUCLEOTIDE SEQUENCE [LARGE SCALE GENOMIC DNA]</scope>
    <source>
        <strain evidence="2">DSM 17244</strain>
    </source>
</reference>
<feature type="compositionally biased region" description="Basic and acidic residues" evidence="1">
    <location>
        <begin position="9"/>
        <end position="37"/>
    </location>
</feature>
<gene>
    <name evidence="2" type="ORF">ANASTE_02332</name>
</gene>
<proteinExistence type="predicted"/>
<dbReference type="InterPro" id="IPR013783">
    <property type="entry name" value="Ig-like_fold"/>
</dbReference>
<name>B1C9N0_9FIRM</name>
<evidence type="ECO:0000256" key="1">
    <source>
        <dbReference type="SAM" id="MobiDB-lite"/>
    </source>
</evidence>
<evidence type="ECO:0008006" key="4">
    <source>
        <dbReference type="Google" id="ProtNLM"/>
    </source>
</evidence>
<feature type="region of interest" description="Disordered" evidence="1">
    <location>
        <begin position="1"/>
        <end position="37"/>
    </location>
</feature>
<dbReference type="InterPro" id="IPR032675">
    <property type="entry name" value="LRR_dom_sf"/>
</dbReference>
<dbReference type="AlphaFoldDB" id="B1C9N0"/>
<dbReference type="HOGENOM" id="CLU_548191_0_0_9"/>
<sequence>MGGTSSFAKESHDSKIIKENKSVQSDKSKTEKSKKAESKKNVSAIESGFRYIVNNNSATVTAYVGSSGSLNIPNTLGGYPVKFIDNSFEVEREDLYIKSLSIPKNLVYIDSSIFDQLYGLTNITVDSGNQRYISKGGVLYTKDMKSLVGIASGKKITTFNVPSGVESVENFNNVYVKVLNIPASVRYLPYENEDDDFTFFGSLEKINVSSSNKFYSSYGGVLYNKSKTYLIVYPNFKKDKSYKIPNTVNKLSFIINDYLENITLPDNLGKGYYYFFNSLEKLKSVSVSKKSKNYYSKNGVLFNKERDTLIYYPAGKKSKKYTIPSSVKKVVIGSMSNKYLQELVISRNVTKIGEDNLSEGSLKKVIVHSPNVKFGYLCFDGNKGKIKFYGLLNSTTQKYAKKNNYYFKAIKLKYPTVKVKSTKKKTAVISYKKVSGAKKYNIYRKTAKGKYKLIKTTNKSSYKDKGLKSKKTYYYKVKSIGNKLKSDASKAVKVKIK</sequence>
<dbReference type="Pfam" id="PF13306">
    <property type="entry name" value="LRR_5"/>
    <property type="match status" value="3"/>
</dbReference>
<dbReference type="STRING" id="445971.ANASTE_02332"/>
<keyword evidence="3" id="KW-1185">Reference proteome</keyword>
<evidence type="ECO:0000313" key="3">
    <source>
        <dbReference type="Proteomes" id="UP000005178"/>
    </source>
</evidence>
<protein>
    <recommendedName>
        <fullName evidence="4">Fibronectin type-III domain-containing protein</fullName>
    </recommendedName>
</protein>
<dbReference type="Gene3D" id="2.60.40.10">
    <property type="entry name" value="Immunoglobulins"/>
    <property type="match status" value="1"/>
</dbReference>
<reference evidence="2" key="2">
    <citation type="submission" date="2013-08" db="EMBL/GenBank/DDBJ databases">
        <title>Draft genome sequence of Anaerofustis stercorihominis (DSM 17244).</title>
        <authorList>
            <person name="Sudarsanam P."/>
            <person name="Ley R."/>
            <person name="Guruge J."/>
            <person name="Turnbaugh P.J."/>
            <person name="Mahowald M."/>
            <person name="Liep D."/>
            <person name="Gordon J."/>
        </authorList>
    </citation>
    <scope>NUCLEOTIDE SEQUENCE</scope>
    <source>
        <strain evidence="2">DSM 17244</strain>
    </source>
</reference>
<dbReference type="Proteomes" id="UP000005178">
    <property type="component" value="Unassembled WGS sequence"/>
</dbReference>
<dbReference type="EMBL" id="ABIL02000006">
    <property type="protein sequence ID" value="EDS72601.1"/>
    <property type="molecule type" value="Genomic_DNA"/>
</dbReference>
<comment type="caution">
    <text evidence="2">The sequence shown here is derived from an EMBL/GenBank/DDBJ whole genome shotgun (WGS) entry which is preliminary data.</text>
</comment>
<evidence type="ECO:0000313" key="2">
    <source>
        <dbReference type="EMBL" id="EDS72601.1"/>
    </source>
</evidence>
<dbReference type="InterPro" id="IPR026906">
    <property type="entry name" value="LRR_5"/>
</dbReference>
<accession>B1C9N0</accession>
<dbReference type="Gene3D" id="3.80.10.10">
    <property type="entry name" value="Ribonuclease Inhibitor"/>
    <property type="match status" value="2"/>
</dbReference>
<dbReference type="eggNOG" id="COG4886">
    <property type="taxonomic scope" value="Bacteria"/>
</dbReference>
<organism evidence="2 3">
    <name type="scientific">Anaerofustis stercorihominis DSM 17244</name>
    <dbReference type="NCBI Taxonomy" id="445971"/>
    <lineage>
        <taxon>Bacteria</taxon>
        <taxon>Bacillati</taxon>
        <taxon>Bacillota</taxon>
        <taxon>Clostridia</taxon>
        <taxon>Eubacteriales</taxon>
        <taxon>Eubacteriaceae</taxon>
        <taxon>Anaerofustis</taxon>
    </lineage>
</organism>